<feature type="transmembrane region" description="Helical" evidence="1">
    <location>
        <begin position="154"/>
        <end position="172"/>
    </location>
</feature>
<evidence type="ECO:0000313" key="3">
    <source>
        <dbReference type="Proteomes" id="UP000011575"/>
    </source>
</evidence>
<evidence type="ECO:0000313" key="2">
    <source>
        <dbReference type="EMBL" id="EMA70746.1"/>
    </source>
</evidence>
<evidence type="ECO:0000256" key="1">
    <source>
        <dbReference type="SAM" id="Phobius"/>
    </source>
</evidence>
<feature type="transmembrane region" description="Helical" evidence="1">
    <location>
        <begin position="72"/>
        <end position="88"/>
    </location>
</feature>
<dbReference type="Pfam" id="PF10028">
    <property type="entry name" value="DUF2270"/>
    <property type="match status" value="1"/>
</dbReference>
<keyword evidence="1" id="KW-0812">Transmembrane</keyword>
<name>M0PKZ3_9EURY</name>
<proteinExistence type="predicted"/>
<gene>
    <name evidence="2" type="ORF">C461_00617</name>
</gene>
<dbReference type="Proteomes" id="UP000011575">
    <property type="component" value="Unassembled WGS sequence"/>
</dbReference>
<accession>M0PKZ3</accession>
<reference evidence="2 3" key="1">
    <citation type="journal article" date="2014" name="PLoS Genet.">
        <title>Phylogenetically driven sequencing of extremely halophilic archaea reveals strategies for static and dynamic osmo-response.</title>
        <authorList>
            <person name="Becker E.A."/>
            <person name="Seitzer P.M."/>
            <person name="Tritt A."/>
            <person name="Larsen D."/>
            <person name="Krusor M."/>
            <person name="Yao A.I."/>
            <person name="Wu D."/>
            <person name="Madern D."/>
            <person name="Eisen J.A."/>
            <person name="Darling A.E."/>
            <person name="Facciotti M.T."/>
        </authorList>
    </citation>
    <scope>NUCLEOTIDE SEQUENCE [LARGE SCALE GENOMIC DNA]</scope>
    <source>
        <strain evidence="2 3">JCM 13560</strain>
    </source>
</reference>
<keyword evidence="1" id="KW-0472">Membrane</keyword>
<dbReference type="InterPro" id="IPR014470">
    <property type="entry name" value="UCP01500"/>
</dbReference>
<dbReference type="PIRSF" id="PIRSF015000">
    <property type="entry name" value="UCP01500"/>
    <property type="match status" value="1"/>
</dbReference>
<dbReference type="STRING" id="1230454.C461_00617"/>
<feature type="transmembrane region" description="Helical" evidence="1">
    <location>
        <begin position="192"/>
        <end position="210"/>
    </location>
</feature>
<keyword evidence="1" id="KW-1133">Transmembrane helix</keyword>
<sequence>MSDTQDTDESSADEPIVDEPIDDVSSALVGLYRGELDRVTTWRGRLDKTTNWTVTIIAAVLTWVFSSPDNPHYLLLIGMLTVLMFHVVESRRYQRYDVWRARVRLLERDVFAAAIDPENRADHDDWRTELGTDLRRPAFKIPFLEAYSRRYHRVYLPLQTVLLVAWIVRLTVFSADQGPLATASVVQIPGSVVVGAVTFVYGLTAAITLWPRERQATGEMYDRDKEGDWKP</sequence>
<protein>
    <recommendedName>
        <fullName evidence="4">DUF2270 domain-containing protein</fullName>
    </recommendedName>
</protein>
<feature type="transmembrane region" description="Helical" evidence="1">
    <location>
        <begin position="49"/>
        <end position="66"/>
    </location>
</feature>
<evidence type="ECO:0008006" key="4">
    <source>
        <dbReference type="Google" id="ProtNLM"/>
    </source>
</evidence>
<dbReference type="PATRIC" id="fig|1230454.4.peg.128"/>
<comment type="caution">
    <text evidence="2">The sequence shown here is derived from an EMBL/GenBank/DDBJ whole genome shotgun (WGS) entry which is preliminary data.</text>
</comment>
<organism evidence="2 3">
    <name type="scientific">Halorubrum aidingense JCM 13560</name>
    <dbReference type="NCBI Taxonomy" id="1230454"/>
    <lineage>
        <taxon>Archaea</taxon>
        <taxon>Methanobacteriati</taxon>
        <taxon>Methanobacteriota</taxon>
        <taxon>Stenosarchaea group</taxon>
        <taxon>Halobacteria</taxon>
        <taxon>Halobacteriales</taxon>
        <taxon>Haloferacaceae</taxon>
        <taxon>Halorubrum</taxon>
    </lineage>
</organism>
<dbReference type="AlphaFoldDB" id="M0PKZ3"/>
<dbReference type="RefSeq" id="WP_007997691.1">
    <property type="nucleotide sequence ID" value="NZ_AOJI01000002.1"/>
</dbReference>
<dbReference type="EMBL" id="AOJI01000002">
    <property type="protein sequence ID" value="EMA70746.1"/>
    <property type="molecule type" value="Genomic_DNA"/>
</dbReference>
<keyword evidence="3" id="KW-1185">Reference proteome</keyword>
<dbReference type="OrthoDB" id="307287at2157"/>